<dbReference type="AlphaFoldDB" id="A0A6A4N9E6"/>
<evidence type="ECO:0000256" key="1">
    <source>
        <dbReference type="SAM" id="SignalP"/>
    </source>
</evidence>
<comment type="caution">
    <text evidence="2">The sequence shown here is derived from an EMBL/GenBank/DDBJ whole genome shotgun (WGS) entry which is preliminary data.</text>
</comment>
<keyword evidence="3" id="KW-1185">Reference proteome</keyword>
<organism evidence="2 3">
    <name type="scientific">Lupinus albus</name>
    <name type="common">White lupine</name>
    <name type="synonym">Lupinus termis</name>
    <dbReference type="NCBI Taxonomy" id="3870"/>
    <lineage>
        <taxon>Eukaryota</taxon>
        <taxon>Viridiplantae</taxon>
        <taxon>Streptophyta</taxon>
        <taxon>Embryophyta</taxon>
        <taxon>Tracheophyta</taxon>
        <taxon>Spermatophyta</taxon>
        <taxon>Magnoliopsida</taxon>
        <taxon>eudicotyledons</taxon>
        <taxon>Gunneridae</taxon>
        <taxon>Pentapetalae</taxon>
        <taxon>rosids</taxon>
        <taxon>fabids</taxon>
        <taxon>Fabales</taxon>
        <taxon>Fabaceae</taxon>
        <taxon>Papilionoideae</taxon>
        <taxon>50 kb inversion clade</taxon>
        <taxon>genistoids sensu lato</taxon>
        <taxon>core genistoids</taxon>
        <taxon>Genisteae</taxon>
        <taxon>Lupinus</taxon>
    </lineage>
</organism>
<protein>
    <submittedName>
        <fullName evidence="2">Uncharacterized protein</fullName>
    </submittedName>
</protein>
<dbReference type="EMBL" id="WOCE01000023">
    <property type="protein sequence ID" value="KAE9587475.1"/>
    <property type="molecule type" value="Genomic_DNA"/>
</dbReference>
<feature type="signal peptide" evidence="1">
    <location>
        <begin position="1"/>
        <end position="23"/>
    </location>
</feature>
<feature type="chain" id="PRO_5025499866" evidence="1">
    <location>
        <begin position="24"/>
        <end position="52"/>
    </location>
</feature>
<evidence type="ECO:0000313" key="3">
    <source>
        <dbReference type="Proteomes" id="UP000447434"/>
    </source>
</evidence>
<keyword evidence="1" id="KW-0732">Signal</keyword>
<accession>A0A6A4N9E6</accession>
<name>A0A6A4N9E6_LUPAL</name>
<evidence type="ECO:0000313" key="2">
    <source>
        <dbReference type="EMBL" id="KAE9587475.1"/>
    </source>
</evidence>
<gene>
    <name evidence="2" type="ORF">Lalb_Chr23g0274021</name>
</gene>
<sequence length="52" mass="5886">MLRYFGSSYVVILWLKLCSDSLAQVMKRSFGSNDVANFGSSDVAKMNLKMIY</sequence>
<dbReference type="Proteomes" id="UP000447434">
    <property type="component" value="Chromosome 23"/>
</dbReference>
<reference evidence="3" key="1">
    <citation type="journal article" date="2020" name="Nat. Commun.">
        <title>Genome sequence of the cluster root forming white lupin.</title>
        <authorList>
            <person name="Hufnagel B."/>
            <person name="Marques A."/>
            <person name="Soriano A."/>
            <person name="Marques L."/>
            <person name="Divol F."/>
            <person name="Doumas P."/>
            <person name="Sallet E."/>
            <person name="Mancinotti D."/>
            <person name="Carrere S."/>
            <person name="Marande W."/>
            <person name="Arribat S."/>
            <person name="Keller J."/>
            <person name="Huneau C."/>
            <person name="Blein T."/>
            <person name="Aime D."/>
            <person name="Laguerre M."/>
            <person name="Taylor J."/>
            <person name="Schubert V."/>
            <person name="Nelson M."/>
            <person name="Geu-Flores F."/>
            <person name="Crespi M."/>
            <person name="Gallardo-Guerrero K."/>
            <person name="Delaux P.-M."/>
            <person name="Salse J."/>
            <person name="Berges H."/>
            <person name="Guyot R."/>
            <person name="Gouzy J."/>
            <person name="Peret B."/>
        </authorList>
    </citation>
    <scope>NUCLEOTIDE SEQUENCE [LARGE SCALE GENOMIC DNA]</scope>
    <source>
        <strain evidence="3">cv. Amiga</strain>
    </source>
</reference>
<proteinExistence type="predicted"/>